<evidence type="ECO:0000313" key="3">
    <source>
        <dbReference type="EMBL" id="KAF2606641.1"/>
    </source>
</evidence>
<name>A0A8S9LKZ1_BRACR</name>
<dbReference type="AlphaFoldDB" id="A0A8S9LKZ1"/>
<gene>
    <name evidence="3" type="ORF">F2Q68_00044719</name>
</gene>
<feature type="region of interest" description="Disordered" evidence="1">
    <location>
        <begin position="401"/>
        <end position="453"/>
    </location>
</feature>
<organism evidence="3 4">
    <name type="scientific">Brassica cretica</name>
    <name type="common">Mustard</name>
    <dbReference type="NCBI Taxonomy" id="69181"/>
    <lineage>
        <taxon>Eukaryota</taxon>
        <taxon>Viridiplantae</taxon>
        <taxon>Streptophyta</taxon>
        <taxon>Embryophyta</taxon>
        <taxon>Tracheophyta</taxon>
        <taxon>Spermatophyta</taxon>
        <taxon>Magnoliopsida</taxon>
        <taxon>eudicotyledons</taxon>
        <taxon>Gunneridae</taxon>
        <taxon>Pentapetalae</taxon>
        <taxon>rosids</taxon>
        <taxon>malvids</taxon>
        <taxon>Brassicales</taxon>
        <taxon>Brassicaceae</taxon>
        <taxon>Brassiceae</taxon>
        <taxon>Brassica</taxon>
    </lineage>
</organism>
<evidence type="ECO:0000256" key="1">
    <source>
        <dbReference type="SAM" id="MobiDB-lite"/>
    </source>
</evidence>
<reference evidence="3" key="1">
    <citation type="submission" date="2019-12" db="EMBL/GenBank/DDBJ databases">
        <title>Genome sequencing and annotation of Brassica cretica.</title>
        <authorList>
            <person name="Studholme D.J."/>
            <person name="Sarris P.F."/>
        </authorList>
    </citation>
    <scope>NUCLEOTIDE SEQUENCE</scope>
    <source>
        <strain evidence="3">PFS-001/15</strain>
        <tissue evidence="3">Leaf</tissue>
    </source>
</reference>
<comment type="caution">
    <text evidence="3">The sequence shown here is derived from an EMBL/GenBank/DDBJ whole genome shotgun (WGS) entry which is preliminary data.</text>
</comment>
<protein>
    <recommendedName>
        <fullName evidence="2">DUF1985 domain-containing protein</fullName>
    </recommendedName>
</protein>
<dbReference type="PANTHER" id="PTHR48449">
    <property type="entry name" value="DUF1985 DOMAIN-CONTAINING PROTEIN"/>
    <property type="match status" value="1"/>
</dbReference>
<dbReference type="InterPro" id="IPR015410">
    <property type="entry name" value="DUF1985"/>
</dbReference>
<feature type="domain" description="DUF1985" evidence="2">
    <location>
        <begin position="73"/>
        <end position="208"/>
    </location>
</feature>
<dbReference type="PANTHER" id="PTHR48449:SF1">
    <property type="entry name" value="DUF1985 DOMAIN-CONTAINING PROTEIN"/>
    <property type="match status" value="1"/>
</dbReference>
<proteinExistence type="predicted"/>
<dbReference type="Proteomes" id="UP000712281">
    <property type="component" value="Unassembled WGS sequence"/>
</dbReference>
<dbReference type="Pfam" id="PF09331">
    <property type="entry name" value="DUF1985"/>
    <property type="match status" value="1"/>
</dbReference>
<evidence type="ECO:0000259" key="2">
    <source>
        <dbReference type="Pfam" id="PF09331"/>
    </source>
</evidence>
<dbReference type="EMBL" id="QGKW02000276">
    <property type="protein sequence ID" value="KAF2606641.1"/>
    <property type="molecule type" value="Genomic_DNA"/>
</dbReference>
<sequence>MDYQFPKRILEEGAETKIDKINNTCRRTILGTLKVVLRDEYQEVLKDPVFGPILAIVENKLIYSGKIIHSFICKKLKVSKLHELWFIFAKRPLRFSMQEFYDVTGLKFKEEPDVDFNNWKSDKGFWSTVLKENRKINLLIIRDELLKVCNEWTYVDRVRLVYLCIIHGFVIAKDLRVFIPHEFIRLVMDFEKMRMYPWGLGAYDELIASIFKAREDVHLKNSYVLDGFSYAFQIWIMEAIPNIGSMGELFPFISSTGSSKAIDNVEFFREDEKNDGRVGRIVALIKTHVEEPAVVAEEPVVVTKRGKRKLIDPGVESRKKQLLCQWTGEHNIGVSGEMKTFIEGLFTSTFNSFKELLQKDIQECFDKVDNEMAQLKETMSQITGPSNAVGRDRASEILCPSTTLGKDQDKSSQSPGPSGAKGKGKGKAAVSVDPPPLRRSPRPVRKEVQTDDDDMFDFLKNLSQSSNYVDKGMQESLQDAMRNLSQASHVKVQPPDWRPPTLKDEDLLEDRVHDSDHSLVFAPEDSWAKLNEWSSTSNELKIGPSMLTSELAAHVMGPTEWLKNHELFKLGSSFFWLIKDDWLHIVLLLTFLHFGFQNLKFPKCILEEGAKTKIGKINNTCRRTILGTLQVVYEYQDVLKDPVFGLILAIVEIKLIYSGKIIHSFICKQLKVSMLHELWFLFAKRPLRFSMQEFYVVTRLKFKEEPDVDFYI</sequence>
<feature type="compositionally biased region" description="Low complexity" evidence="1">
    <location>
        <begin position="411"/>
        <end position="420"/>
    </location>
</feature>
<evidence type="ECO:0000313" key="4">
    <source>
        <dbReference type="Proteomes" id="UP000712281"/>
    </source>
</evidence>
<accession>A0A8S9LKZ1</accession>